<dbReference type="RefSeq" id="WP_145148139.1">
    <property type="nucleotide sequence ID" value="NZ_VNIM01000007.1"/>
</dbReference>
<dbReference type="InterPro" id="IPR022002">
    <property type="entry name" value="ChsH2_Znr"/>
</dbReference>
<name>A0A558RBM8_9SPHN</name>
<dbReference type="InterPro" id="IPR012340">
    <property type="entry name" value="NA-bd_OB-fold"/>
</dbReference>
<dbReference type="InterPro" id="IPR002878">
    <property type="entry name" value="ChsH2_C"/>
</dbReference>
<dbReference type="PANTHER" id="PTHR34075:SF5">
    <property type="entry name" value="BLR3430 PROTEIN"/>
    <property type="match status" value="1"/>
</dbReference>
<dbReference type="Pfam" id="PF01796">
    <property type="entry name" value="OB_ChsH2_C"/>
    <property type="match status" value="1"/>
</dbReference>
<comment type="caution">
    <text evidence="3">The sequence shown here is derived from an EMBL/GenBank/DDBJ whole genome shotgun (WGS) entry which is preliminary data.</text>
</comment>
<sequence length="133" mass="14479">MTGAPPIVTEVSRPWWEALARGEVCVQQCTACDHWIFYPRPFCPRCGARDPAWRTVDGAATLYTWSVARVPVAAAFAHLDEPILAVAELAIGIRVPTSLCDIAPQDVRIGMALAPVFDGGTYPGITLLRYRPA</sequence>
<evidence type="ECO:0000259" key="1">
    <source>
        <dbReference type="Pfam" id="PF01796"/>
    </source>
</evidence>
<gene>
    <name evidence="3" type="ORF">FOY91_03385</name>
</gene>
<dbReference type="AlphaFoldDB" id="A0A558RBM8"/>
<dbReference type="EMBL" id="VNIM01000007">
    <property type="protein sequence ID" value="TVV76761.1"/>
    <property type="molecule type" value="Genomic_DNA"/>
</dbReference>
<accession>A0A558RBM8</accession>
<dbReference type="OrthoDB" id="7210118at2"/>
<protein>
    <submittedName>
        <fullName evidence="3">Acyl dehydratase</fullName>
    </submittedName>
</protein>
<reference evidence="3 4" key="1">
    <citation type="submission" date="2019-07" db="EMBL/GenBank/DDBJ databases">
        <title>Sphingomonas solaris sp. nov., isolated from a solar panel from Boston, Massachusetts.</title>
        <authorList>
            <person name="Tanner K."/>
            <person name="Pascual J."/>
            <person name="Mancuso C."/>
            <person name="Pereto J."/>
            <person name="Khalil A."/>
            <person name="Vilanova C."/>
        </authorList>
    </citation>
    <scope>NUCLEOTIDE SEQUENCE [LARGE SCALE GENOMIC DNA]</scope>
    <source>
        <strain evidence="3 4">R4DWN</strain>
    </source>
</reference>
<dbReference type="PANTHER" id="PTHR34075">
    <property type="entry name" value="BLR3430 PROTEIN"/>
    <property type="match status" value="1"/>
</dbReference>
<feature type="domain" description="ChsH2 C-terminal OB-fold" evidence="1">
    <location>
        <begin position="53"/>
        <end position="118"/>
    </location>
</feature>
<evidence type="ECO:0000313" key="3">
    <source>
        <dbReference type="EMBL" id="TVV76761.1"/>
    </source>
</evidence>
<evidence type="ECO:0000259" key="2">
    <source>
        <dbReference type="Pfam" id="PF12172"/>
    </source>
</evidence>
<dbReference type="Pfam" id="PF12172">
    <property type="entry name" value="zf-ChsH2"/>
    <property type="match status" value="1"/>
</dbReference>
<feature type="domain" description="ChsH2 rubredoxin-like zinc ribbon" evidence="2">
    <location>
        <begin position="16"/>
        <end position="50"/>
    </location>
</feature>
<proteinExistence type="predicted"/>
<dbReference type="Proteomes" id="UP000318681">
    <property type="component" value="Unassembled WGS sequence"/>
</dbReference>
<keyword evidence="4" id="KW-1185">Reference proteome</keyword>
<dbReference type="InterPro" id="IPR052513">
    <property type="entry name" value="Thioester_dehydratase-like"/>
</dbReference>
<organism evidence="3 4">
    <name type="scientific">Alterirhizorhabdus solaris</name>
    <dbReference type="NCBI Taxonomy" id="2529389"/>
    <lineage>
        <taxon>Bacteria</taxon>
        <taxon>Pseudomonadati</taxon>
        <taxon>Pseudomonadota</taxon>
        <taxon>Alphaproteobacteria</taxon>
        <taxon>Sphingomonadales</taxon>
        <taxon>Rhizorhabdaceae</taxon>
        <taxon>Alterirhizorhabdus</taxon>
    </lineage>
</organism>
<evidence type="ECO:0000313" key="4">
    <source>
        <dbReference type="Proteomes" id="UP000318681"/>
    </source>
</evidence>
<dbReference type="Gene3D" id="6.10.30.10">
    <property type="match status" value="1"/>
</dbReference>
<dbReference type="SUPFAM" id="SSF50249">
    <property type="entry name" value="Nucleic acid-binding proteins"/>
    <property type="match status" value="1"/>
</dbReference>